<dbReference type="GO" id="GO:0006654">
    <property type="term" value="P:phosphatidic acid biosynthetic process"/>
    <property type="evidence" value="ECO:0007669"/>
    <property type="project" value="TreeGrafter"/>
</dbReference>
<dbReference type="eggNOG" id="COG0204">
    <property type="taxonomic scope" value="Bacteria"/>
</dbReference>
<comment type="caution">
    <text evidence="7">The sequence shown here is derived from an EMBL/GenBank/DDBJ whole genome shotgun (WGS) entry which is preliminary data.</text>
</comment>
<keyword evidence="3 7" id="KW-0012">Acyltransferase</keyword>
<comment type="pathway">
    <text evidence="1">Lipid metabolism.</text>
</comment>
<feature type="region of interest" description="Disordered" evidence="4">
    <location>
        <begin position="235"/>
        <end position="271"/>
    </location>
</feature>
<dbReference type="PANTHER" id="PTHR10434">
    <property type="entry name" value="1-ACYL-SN-GLYCEROL-3-PHOSPHATE ACYLTRANSFERASE"/>
    <property type="match status" value="1"/>
</dbReference>
<keyword evidence="5" id="KW-0472">Membrane</keyword>
<name>A0A226WXX9_CABSO</name>
<dbReference type="Pfam" id="PF01553">
    <property type="entry name" value="Acyltransferase"/>
    <property type="match status" value="1"/>
</dbReference>
<feature type="compositionally biased region" description="Basic and acidic residues" evidence="4">
    <location>
        <begin position="246"/>
        <end position="262"/>
    </location>
</feature>
<dbReference type="RefSeq" id="WP_089163062.1">
    <property type="nucleotide sequence ID" value="NZ_MTHB01000165.1"/>
</dbReference>
<dbReference type="Proteomes" id="UP000214720">
    <property type="component" value="Unassembled WGS sequence"/>
</dbReference>
<keyword evidence="5" id="KW-0812">Transmembrane</keyword>
<reference evidence="8" key="1">
    <citation type="submission" date="2017-01" db="EMBL/GenBank/DDBJ databases">
        <title>Genome Analysis of Deinococcus marmoris KOPRI26562.</title>
        <authorList>
            <person name="Kim J.H."/>
            <person name="Oh H.-M."/>
        </authorList>
    </citation>
    <scope>NUCLEOTIDE SEQUENCE [LARGE SCALE GENOMIC DNA]</scope>
    <source>
        <strain evidence="8">PAMC 26633</strain>
    </source>
</reference>
<dbReference type="GO" id="GO:0003841">
    <property type="term" value="F:1-acylglycerol-3-phosphate O-acyltransferase activity"/>
    <property type="evidence" value="ECO:0007669"/>
    <property type="project" value="TreeGrafter"/>
</dbReference>
<evidence type="ECO:0000313" key="8">
    <source>
        <dbReference type="Proteomes" id="UP000214720"/>
    </source>
</evidence>
<evidence type="ECO:0000256" key="2">
    <source>
        <dbReference type="ARBA" id="ARBA00022679"/>
    </source>
</evidence>
<protein>
    <submittedName>
        <fullName evidence="7">1-acyl-sn-glycerol-3-phosphate acyltransferase</fullName>
    </submittedName>
</protein>
<organism evidence="7 8">
    <name type="scientific">Caballeronia sordidicola</name>
    <name type="common">Burkholderia sordidicola</name>
    <dbReference type="NCBI Taxonomy" id="196367"/>
    <lineage>
        <taxon>Bacteria</taxon>
        <taxon>Pseudomonadati</taxon>
        <taxon>Pseudomonadota</taxon>
        <taxon>Betaproteobacteria</taxon>
        <taxon>Burkholderiales</taxon>
        <taxon>Burkholderiaceae</taxon>
        <taxon>Caballeronia</taxon>
    </lineage>
</organism>
<dbReference type="OrthoDB" id="9812274at2"/>
<proteinExistence type="predicted"/>
<evidence type="ECO:0000256" key="3">
    <source>
        <dbReference type="ARBA" id="ARBA00023315"/>
    </source>
</evidence>
<evidence type="ECO:0000256" key="5">
    <source>
        <dbReference type="SAM" id="Phobius"/>
    </source>
</evidence>
<dbReference type="SMART" id="SM00563">
    <property type="entry name" value="PlsC"/>
    <property type="match status" value="1"/>
</dbReference>
<dbReference type="CDD" id="cd07989">
    <property type="entry name" value="LPLAT_AGPAT-like"/>
    <property type="match status" value="1"/>
</dbReference>
<accession>A0A226WXX9</accession>
<evidence type="ECO:0000256" key="1">
    <source>
        <dbReference type="ARBA" id="ARBA00005189"/>
    </source>
</evidence>
<dbReference type="AlphaFoldDB" id="A0A226WXX9"/>
<gene>
    <name evidence="7" type="ORF">BSU04_26210</name>
</gene>
<evidence type="ECO:0000259" key="6">
    <source>
        <dbReference type="SMART" id="SM00563"/>
    </source>
</evidence>
<evidence type="ECO:0000313" key="7">
    <source>
        <dbReference type="EMBL" id="OXC75729.1"/>
    </source>
</evidence>
<keyword evidence="2 7" id="KW-0808">Transferase</keyword>
<feature type="transmembrane region" description="Helical" evidence="5">
    <location>
        <begin position="7"/>
        <end position="31"/>
    </location>
</feature>
<dbReference type="SUPFAM" id="SSF69593">
    <property type="entry name" value="Glycerol-3-phosphate (1)-acyltransferase"/>
    <property type="match status" value="1"/>
</dbReference>
<keyword evidence="5" id="KW-1133">Transmembrane helix</keyword>
<dbReference type="PANTHER" id="PTHR10434:SF40">
    <property type="entry name" value="1-ACYL-SN-GLYCEROL-3-PHOSPHATE ACYLTRANSFERASE"/>
    <property type="match status" value="1"/>
</dbReference>
<sequence>MRFIRSLLLMVFFVVYTVPYACTCFIVFPFMRAEKRYWMAAYWCKSGIVVMRYLNGIRYQIEGMENLPDGPAVLLSKHQSAWETLAFPALMPRPLCYVFKRELLFVPFFGWTMGMLKMVHIDRRQGKDAFASVARQGRERMAEGAWVIMFPEGTRTRVGQQGKYKSGGARFACAAGAPVVPIAHNAGHVWPRKSFLKYAGIVTMSIGRPIDTTGLTPEEVNLRVERWIEAEMRRIDPDSYGPADRFAAESDSKSDSKSDSESKSQGAATGL</sequence>
<evidence type="ECO:0000256" key="4">
    <source>
        <dbReference type="SAM" id="MobiDB-lite"/>
    </source>
</evidence>
<feature type="domain" description="Phospholipid/glycerol acyltransferase" evidence="6">
    <location>
        <begin position="72"/>
        <end position="187"/>
    </location>
</feature>
<dbReference type="InterPro" id="IPR002123">
    <property type="entry name" value="Plipid/glycerol_acylTrfase"/>
</dbReference>
<dbReference type="EMBL" id="MTHB01000165">
    <property type="protein sequence ID" value="OXC75729.1"/>
    <property type="molecule type" value="Genomic_DNA"/>
</dbReference>